<sequence>MQPALPHELLSLILGELPEPNLLQCALVCRAWNPISRSLVFRTISLYSGKPVAVKRFLRLCDSPYETFSTANIQVLSISHYLSKRSEKPEHLPLNRLLTWHSSDGKRTIPTMFHRLRRLTLFWVDWSMLVEEAKRTLSAGFKGVTDLELYSSTFAQYDEFSALLHSFPVLRSMEMTECRGPSPESECTFTEMPSGSGGHASLEYLSICRMRDAKLIQLLVPSPSLRSFIWWHLSFLESDRDKESFRVLSMVNQVLLSASSTLEELGIYFGCYYQASIGRSVFEYLDLSRYTRLRSIGLSASPECIMYFLNRLASIGHPEHDHSPLKVLKIPSLPSLDLCWYMLDNVLQSSYFSSLCELQCDFPCSFSPEDVTEQAKALWYDAPDKRSTAEIDLQERMEHFRMYLPRCNKRGILKLRVEYWYVPRWLDDVDFLPRLTRRQRVVAAVRRAVMFVKRLGRRE</sequence>
<comment type="caution">
    <text evidence="2">The sequence shown here is derived from an EMBL/GenBank/DDBJ whole genome shotgun (WGS) entry which is preliminary data.</text>
</comment>
<gene>
    <name evidence="2" type="ORF">E1B28_002514</name>
</gene>
<dbReference type="SUPFAM" id="SSF52047">
    <property type="entry name" value="RNI-like"/>
    <property type="match status" value="1"/>
</dbReference>
<accession>A0A9P7UKT4</accession>
<dbReference type="InterPro" id="IPR001810">
    <property type="entry name" value="F-box_dom"/>
</dbReference>
<evidence type="ECO:0000313" key="2">
    <source>
        <dbReference type="EMBL" id="KAG7086567.1"/>
    </source>
</evidence>
<dbReference type="AlphaFoldDB" id="A0A9P7UKT4"/>
<keyword evidence="3" id="KW-1185">Reference proteome</keyword>
<dbReference type="PROSITE" id="PS50181">
    <property type="entry name" value="FBOX"/>
    <property type="match status" value="1"/>
</dbReference>
<evidence type="ECO:0000259" key="1">
    <source>
        <dbReference type="PROSITE" id="PS50181"/>
    </source>
</evidence>
<proteinExistence type="predicted"/>
<name>A0A9P7UKT4_9AGAR</name>
<dbReference type="OrthoDB" id="2788229at2759"/>
<feature type="domain" description="F-box" evidence="1">
    <location>
        <begin position="1"/>
        <end position="44"/>
    </location>
</feature>
<dbReference type="Pfam" id="PF12937">
    <property type="entry name" value="F-box-like"/>
    <property type="match status" value="1"/>
</dbReference>
<dbReference type="Proteomes" id="UP001049176">
    <property type="component" value="Chromosome 10"/>
</dbReference>
<dbReference type="SMART" id="SM00256">
    <property type="entry name" value="FBOX"/>
    <property type="match status" value="1"/>
</dbReference>
<dbReference type="Gene3D" id="3.80.10.10">
    <property type="entry name" value="Ribonuclease Inhibitor"/>
    <property type="match status" value="1"/>
</dbReference>
<dbReference type="SUPFAM" id="SSF81383">
    <property type="entry name" value="F-box domain"/>
    <property type="match status" value="1"/>
</dbReference>
<dbReference type="KEGG" id="more:E1B28_002514"/>
<dbReference type="InterPro" id="IPR036047">
    <property type="entry name" value="F-box-like_dom_sf"/>
</dbReference>
<dbReference type="EMBL" id="CM032190">
    <property type="protein sequence ID" value="KAG7086567.1"/>
    <property type="molecule type" value="Genomic_DNA"/>
</dbReference>
<evidence type="ECO:0000313" key="3">
    <source>
        <dbReference type="Proteomes" id="UP001049176"/>
    </source>
</evidence>
<dbReference type="RefSeq" id="XP_043003038.1">
    <property type="nucleotide sequence ID" value="XM_043159437.1"/>
</dbReference>
<dbReference type="Gene3D" id="1.20.1280.50">
    <property type="match status" value="1"/>
</dbReference>
<dbReference type="InterPro" id="IPR032675">
    <property type="entry name" value="LRR_dom_sf"/>
</dbReference>
<organism evidence="2 3">
    <name type="scientific">Marasmius oreades</name>
    <name type="common">fairy-ring Marasmius</name>
    <dbReference type="NCBI Taxonomy" id="181124"/>
    <lineage>
        <taxon>Eukaryota</taxon>
        <taxon>Fungi</taxon>
        <taxon>Dikarya</taxon>
        <taxon>Basidiomycota</taxon>
        <taxon>Agaricomycotina</taxon>
        <taxon>Agaricomycetes</taxon>
        <taxon>Agaricomycetidae</taxon>
        <taxon>Agaricales</taxon>
        <taxon>Marasmiineae</taxon>
        <taxon>Marasmiaceae</taxon>
        <taxon>Marasmius</taxon>
    </lineage>
</organism>
<reference evidence="2" key="1">
    <citation type="journal article" date="2021" name="Genome Biol. Evol.">
        <title>The assembled and annotated genome of the fairy-ring fungus Marasmius oreades.</title>
        <authorList>
            <person name="Hiltunen M."/>
            <person name="Ament-Velasquez S.L."/>
            <person name="Johannesson H."/>
        </authorList>
    </citation>
    <scope>NUCLEOTIDE SEQUENCE</scope>
    <source>
        <strain evidence="2">03SP1</strain>
    </source>
</reference>
<protein>
    <recommendedName>
        <fullName evidence="1">F-box domain-containing protein</fullName>
    </recommendedName>
</protein>
<dbReference type="GeneID" id="66071590"/>